<dbReference type="Pfam" id="PF00001">
    <property type="entry name" value="7tm_1"/>
    <property type="match status" value="1"/>
</dbReference>
<feature type="transmembrane region" description="Helical" evidence="9">
    <location>
        <begin position="58"/>
        <end position="78"/>
    </location>
</feature>
<dbReference type="OrthoDB" id="10042731at2759"/>
<dbReference type="InterPro" id="IPR017452">
    <property type="entry name" value="GPCR_Rhodpsn_7TM"/>
</dbReference>
<feature type="transmembrane region" description="Helical" evidence="9">
    <location>
        <begin position="246"/>
        <end position="266"/>
    </location>
</feature>
<dbReference type="GO" id="GO:0004930">
    <property type="term" value="F:G protein-coupled receptor activity"/>
    <property type="evidence" value="ECO:0000318"/>
    <property type="project" value="GO_Central"/>
</dbReference>
<feature type="transmembrane region" description="Helical" evidence="9">
    <location>
        <begin position="98"/>
        <end position="119"/>
    </location>
</feature>
<dbReference type="RefSeq" id="XP_030844671.1">
    <property type="nucleotide sequence ID" value="XM_030988811.1"/>
</dbReference>
<evidence type="ECO:0000313" key="12">
    <source>
        <dbReference type="Proteomes" id="UP000007110"/>
    </source>
</evidence>
<dbReference type="AlphaFoldDB" id="A0A7M7P6T2"/>
<protein>
    <recommendedName>
        <fullName evidence="10">G-protein coupled receptors family 1 profile domain-containing protein</fullName>
    </recommendedName>
</protein>
<dbReference type="KEGG" id="spu:115925219"/>
<feature type="transmembrane region" description="Helical" evidence="9">
    <location>
        <begin position="278"/>
        <end position="302"/>
    </location>
</feature>
<sequence>MAIYYTLLNTTTFQLNTFNGRTVVYLGIGIPSIIVLLAGNVMVIAAVFTQRALKKPSYYLLTSLAITDVITGTIAIPLELYRRVVTNDITCSAKWDVYFTSVVYMCASDSMFHMVIITFDRYLAVLKPLRYNALMTPQRIVMLALLSWLTSALFAIELIVTESVKPTIPAFYCTNVRILPTTTTDTNDIFIFCMIISGNIAVVMFNIQILRIAVKQSRRITAIQCVGQGTATSSESRDAAFRQIRASRLIVCVVIAFLICHTPYGVRRLCLVVSNDFALNGVISHVSFLLYITSSAINPFIYCQMDRVFRESVVRMIRSVCRSRTTGNEDNMTTTTEQSMTYTA</sequence>
<proteinExistence type="predicted"/>
<evidence type="ECO:0000256" key="2">
    <source>
        <dbReference type="ARBA" id="ARBA00022475"/>
    </source>
</evidence>
<name>A0A7M7P6T2_STRPU</name>
<evidence type="ECO:0000256" key="7">
    <source>
        <dbReference type="ARBA" id="ARBA00023170"/>
    </source>
</evidence>
<feature type="transmembrane region" description="Helical" evidence="9">
    <location>
        <begin position="23"/>
        <end position="46"/>
    </location>
</feature>
<comment type="subcellular location">
    <subcellularLocation>
        <location evidence="1">Cell membrane</location>
        <topology evidence="1">Multi-pass membrane protein</topology>
    </subcellularLocation>
</comment>
<dbReference type="PANTHER" id="PTHR24249">
    <property type="entry name" value="HISTAMINE RECEPTOR-RELATED G-PROTEIN COUPLED RECEPTOR"/>
    <property type="match status" value="1"/>
</dbReference>
<dbReference type="GO" id="GO:0005886">
    <property type="term" value="C:plasma membrane"/>
    <property type="evidence" value="ECO:0000318"/>
    <property type="project" value="GO_Central"/>
</dbReference>
<keyword evidence="4 9" id="KW-1133">Transmembrane helix</keyword>
<keyword evidence="7" id="KW-0675">Receptor</keyword>
<evidence type="ECO:0000313" key="11">
    <source>
        <dbReference type="EnsemblMetazoa" id="XP_030844671"/>
    </source>
</evidence>
<evidence type="ECO:0000256" key="6">
    <source>
        <dbReference type="ARBA" id="ARBA00023136"/>
    </source>
</evidence>
<dbReference type="InterPro" id="IPR000276">
    <property type="entry name" value="GPCR_Rhodpsn"/>
</dbReference>
<evidence type="ECO:0000256" key="9">
    <source>
        <dbReference type="SAM" id="Phobius"/>
    </source>
</evidence>
<organism evidence="11 12">
    <name type="scientific">Strongylocentrotus purpuratus</name>
    <name type="common">Purple sea urchin</name>
    <dbReference type="NCBI Taxonomy" id="7668"/>
    <lineage>
        <taxon>Eukaryota</taxon>
        <taxon>Metazoa</taxon>
        <taxon>Echinodermata</taxon>
        <taxon>Eleutherozoa</taxon>
        <taxon>Echinozoa</taxon>
        <taxon>Echinoidea</taxon>
        <taxon>Euechinoidea</taxon>
        <taxon>Echinacea</taxon>
        <taxon>Camarodonta</taxon>
        <taxon>Echinidea</taxon>
        <taxon>Strongylocentrotidae</taxon>
        <taxon>Strongylocentrotus</taxon>
    </lineage>
</organism>
<evidence type="ECO:0000259" key="10">
    <source>
        <dbReference type="PROSITE" id="PS50262"/>
    </source>
</evidence>
<keyword evidence="2" id="KW-1003">Cell membrane</keyword>
<evidence type="ECO:0000256" key="3">
    <source>
        <dbReference type="ARBA" id="ARBA00022692"/>
    </source>
</evidence>
<keyword evidence="12" id="KW-1185">Reference proteome</keyword>
<reference evidence="12" key="1">
    <citation type="submission" date="2015-02" db="EMBL/GenBank/DDBJ databases">
        <title>Genome sequencing for Strongylocentrotus purpuratus.</title>
        <authorList>
            <person name="Murali S."/>
            <person name="Liu Y."/>
            <person name="Vee V."/>
            <person name="English A."/>
            <person name="Wang M."/>
            <person name="Skinner E."/>
            <person name="Han Y."/>
            <person name="Muzny D.M."/>
            <person name="Worley K.C."/>
            <person name="Gibbs R.A."/>
        </authorList>
    </citation>
    <scope>NUCLEOTIDE SEQUENCE</scope>
</reference>
<dbReference type="CDD" id="cd00637">
    <property type="entry name" value="7tm_classA_rhodopsin-like"/>
    <property type="match status" value="1"/>
</dbReference>
<keyword evidence="8" id="KW-0807">Transducer</keyword>
<accession>A0A7M7P6T2</accession>
<evidence type="ECO:0000256" key="1">
    <source>
        <dbReference type="ARBA" id="ARBA00004651"/>
    </source>
</evidence>
<dbReference type="PANTHER" id="PTHR24249:SF422">
    <property type="entry name" value="G-PROTEIN COUPLED RECEPTORS FAMILY 1 PROFILE DOMAIN-CONTAINING PROTEIN"/>
    <property type="match status" value="1"/>
</dbReference>
<feature type="domain" description="G-protein coupled receptors family 1 profile" evidence="10">
    <location>
        <begin position="39"/>
        <end position="302"/>
    </location>
</feature>
<dbReference type="InParanoid" id="A0A7M7P6T2"/>
<dbReference type="PRINTS" id="PR00237">
    <property type="entry name" value="GPCRRHODOPSN"/>
</dbReference>
<reference evidence="11" key="2">
    <citation type="submission" date="2021-01" db="UniProtKB">
        <authorList>
            <consortium name="EnsemblMetazoa"/>
        </authorList>
    </citation>
    <scope>IDENTIFICATION</scope>
</reference>
<keyword evidence="6 9" id="KW-0472">Membrane</keyword>
<evidence type="ECO:0000256" key="4">
    <source>
        <dbReference type="ARBA" id="ARBA00022989"/>
    </source>
</evidence>
<dbReference type="Proteomes" id="UP000007110">
    <property type="component" value="Unassembled WGS sequence"/>
</dbReference>
<evidence type="ECO:0000256" key="8">
    <source>
        <dbReference type="ARBA" id="ARBA00023224"/>
    </source>
</evidence>
<keyword evidence="5" id="KW-0297">G-protein coupled receptor</keyword>
<dbReference type="PROSITE" id="PS50262">
    <property type="entry name" value="G_PROTEIN_RECEP_F1_2"/>
    <property type="match status" value="1"/>
</dbReference>
<dbReference type="EnsemblMetazoa" id="XM_030988811">
    <property type="protein sequence ID" value="XP_030844671"/>
    <property type="gene ID" value="LOC115925219"/>
</dbReference>
<dbReference type="GeneID" id="115925219"/>
<dbReference type="InterPro" id="IPR050569">
    <property type="entry name" value="TAAR"/>
</dbReference>
<feature type="transmembrane region" description="Helical" evidence="9">
    <location>
        <begin position="140"/>
        <end position="160"/>
    </location>
</feature>
<dbReference type="FunCoup" id="A0A7M7P6T2">
    <property type="interactions" value="379"/>
</dbReference>
<dbReference type="OMA" id="AFLICHT"/>
<dbReference type="GO" id="GO:0007186">
    <property type="term" value="P:G protein-coupled receptor signaling pathway"/>
    <property type="evidence" value="ECO:0000318"/>
    <property type="project" value="GO_Central"/>
</dbReference>
<feature type="transmembrane region" description="Helical" evidence="9">
    <location>
        <begin position="189"/>
        <end position="210"/>
    </location>
</feature>
<dbReference type="SUPFAM" id="SSF81321">
    <property type="entry name" value="Family A G protein-coupled receptor-like"/>
    <property type="match status" value="1"/>
</dbReference>
<dbReference type="Gene3D" id="1.20.1070.10">
    <property type="entry name" value="Rhodopsin 7-helix transmembrane proteins"/>
    <property type="match status" value="1"/>
</dbReference>
<evidence type="ECO:0000256" key="5">
    <source>
        <dbReference type="ARBA" id="ARBA00023040"/>
    </source>
</evidence>
<keyword evidence="3 9" id="KW-0812">Transmembrane</keyword>